<dbReference type="InterPro" id="IPR002668">
    <property type="entry name" value="CNT_N_dom"/>
</dbReference>
<organism evidence="13">
    <name type="scientific">Rodentolepis nana</name>
    <name type="common">Dwarf tapeworm</name>
    <name type="synonym">Hymenolepis nana</name>
    <dbReference type="NCBI Taxonomy" id="102285"/>
    <lineage>
        <taxon>Eukaryota</taxon>
        <taxon>Metazoa</taxon>
        <taxon>Spiralia</taxon>
        <taxon>Lophotrochozoa</taxon>
        <taxon>Platyhelminthes</taxon>
        <taxon>Cestoda</taxon>
        <taxon>Eucestoda</taxon>
        <taxon>Cyclophyllidea</taxon>
        <taxon>Hymenolepididae</taxon>
        <taxon>Rodentolepis</taxon>
    </lineage>
</organism>
<gene>
    <name evidence="11" type="ORF">HNAJ_LOCUS9055</name>
</gene>
<feature type="transmembrane region" description="Helical" evidence="7">
    <location>
        <begin position="233"/>
        <end position="249"/>
    </location>
</feature>
<feature type="transmembrane region" description="Helical" evidence="7">
    <location>
        <begin position="331"/>
        <end position="352"/>
    </location>
</feature>
<sequence length="563" mass="63039">MSTKQQDNNVIISVEDKASSNDAFELTAKSELTFPSESSSLSSSDYKDQNTIKRFELWDQDDFPDKPQERTCGPNLIFQKYASARNAISKPRVEEGVLGPLCLFLLLLLDVAFVAFVCATRKFQDPENVTLLWISAIFWFVILFKLARSLARLGHQRGGCCRMFSWVANLCSMIWRGTKRILKAPWRRIWGRIGGSEDQVKRKKSVAKITLAFLFMGGFTLFCLIYYVKKDNLISLSGIATLIIASILLSRYPGRINWRPVLICLFLQMFLAFITLKTHFGYYVFDFMGKKISAFLDHGNKGATFVFGNLQCFAFSVLPVIIFFSAFMSVLFYLGLIQVLIEGPSAVLTKFLQTTGPETLNAIANILVSMNEAPLITRPYLPLLTNSELHAIFVNGFASISGSVMAAFIQYGIPANHLLIACVLSAPAALAISKIMYPETKVSLMANTKLSLKLQSPYHSVIEAAMVGAMDAVPICAGIVANLIAFLSIYSFFNGILRWMGERAGLVFDLTFESIFSYVLWPMTFTMGVPFNDSQKVAELIGLKTFLNEFVAYNRLGLFYEQY</sequence>
<dbReference type="PANTHER" id="PTHR10590">
    <property type="entry name" value="SODIUM/NUCLEOSIDE COTRANSPORTER"/>
    <property type="match status" value="1"/>
</dbReference>
<dbReference type="OrthoDB" id="6075923at2759"/>
<evidence type="ECO:0000256" key="7">
    <source>
        <dbReference type="SAM" id="Phobius"/>
    </source>
</evidence>
<evidence type="ECO:0000256" key="4">
    <source>
        <dbReference type="ARBA" id="ARBA00022692"/>
    </source>
</evidence>
<feature type="domain" description="Concentrative nucleoside transporter C-terminal" evidence="9">
    <location>
        <begin position="417"/>
        <end position="557"/>
    </location>
</feature>
<feature type="transmembrane region" description="Helical" evidence="7">
    <location>
        <begin position="129"/>
        <end position="147"/>
    </location>
</feature>
<evidence type="ECO:0000256" key="5">
    <source>
        <dbReference type="ARBA" id="ARBA00022989"/>
    </source>
</evidence>
<evidence type="ECO:0000256" key="6">
    <source>
        <dbReference type="ARBA" id="ARBA00023136"/>
    </source>
</evidence>
<dbReference type="Pfam" id="PF07670">
    <property type="entry name" value="Gate"/>
    <property type="match status" value="1"/>
</dbReference>
<feature type="transmembrane region" description="Helical" evidence="7">
    <location>
        <begin position="97"/>
        <end position="117"/>
    </location>
</feature>
<feature type="transmembrane region" description="Helical" evidence="7">
    <location>
        <begin position="418"/>
        <end position="437"/>
    </location>
</feature>
<dbReference type="PANTHER" id="PTHR10590:SF4">
    <property type="entry name" value="SOLUTE CARRIER FAMILY 28 MEMBER 3"/>
    <property type="match status" value="1"/>
</dbReference>
<feature type="transmembrane region" description="Helical" evidence="7">
    <location>
        <begin position="209"/>
        <end position="227"/>
    </location>
</feature>
<name>A0A158QIA8_RODNA</name>
<feature type="transmembrane region" description="Helical" evidence="7">
    <location>
        <begin position="305"/>
        <end position="324"/>
    </location>
</feature>
<evidence type="ECO:0000259" key="8">
    <source>
        <dbReference type="Pfam" id="PF01773"/>
    </source>
</evidence>
<keyword evidence="12" id="KW-1185">Reference proteome</keyword>
<accession>A0A158QIA8</accession>
<keyword evidence="5 7" id="KW-1133">Transmembrane helix</keyword>
<keyword evidence="3" id="KW-1003">Cell membrane</keyword>
<comment type="similarity">
    <text evidence="2">Belongs to the concentrative nucleoside transporter (CNT) (TC 2.A.41) family.</text>
</comment>
<feature type="transmembrane region" description="Helical" evidence="7">
    <location>
        <begin position="389"/>
        <end position="411"/>
    </location>
</feature>
<dbReference type="GO" id="GO:0005415">
    <property type="term" value="F:nucleoside:sodium symporter activity"/>
    <property type="evidence" value="ECO:0007669"/>
    <property type="project" value="TreeGrafter"/>
</dbReference>
<evidence type="ECO:0000256" key="1">
    <source>
        <dbReference type="ARBA" id="ARBA00004651"/>
    </source>
</evidence>
<dbReference type="InterPro" id="IPR011657">
    <property type="entry name" value="CNT_C_dom"/>
</dbReference>
<reference evidence="13" key="1">
    <citation type="submission" date="2016-04" db="UniProtKB">
        <authorList>
            <consortium name="WormBaseParasite"/>
        </authorList>
    </citation>
    <scope>IDENTIFICATION</scope>
</reference>
<comment type="subcellular location">
    <subcellularLocation>
        <location evidence="1">Cell membrane</location>
        <topology evidence="1">Multi-pass membrane protein</topology>
    </subcellularLocation>
</comment>
<evidence type="ECO:0000313" key="11">
    <source>
        <dbReference type="EMBL" id="VDO05328.1"/>
    </source>
</evidence>
<evidence type="ECO:0000256" key="3">
    <source>
        <dbReference type="ARBA" id="ARBA00022475"/>
    </source>
</evidence>
<feature type="domain" description="Nucleoside transporter/FeoB GTPase Gate" evidence="10">
    <location>
        <begin position="315"/>
        <end position="410"/>
    </location>
</feature>
<feature type="transmembrane region" description="Helical" evidence="7">
    <location>
        <begin position="261"/>
        <end position="285"/>
    </location>
</feature>
<evidence type="ECO:0000259" key="10">
    <source>
        <dbReference type="Pfam" id="PF07670"/>
    </source>
</evidence>
<reference evidence="11 12" key="2">
    <citation type="submission" date="2018-11" db="EMBL/GenBank/DDBJ databases">
        <authorList>
            <consortium name="Pathogen Informatics"/>
        </authorList>
    </citation>
    <scope>NUCLEOTIDE SEQUENCE [LARGE SCALE GENOMIC DNA]</scope>
</reference>
<dbReference type="Proteomes" id="UP000278807">
    <property type="component" value="Unassembled WGS sequence"/>
</dbReference>
<dbReference type="WBParaSite" id="HNAJ_0000905901-mRNA-1">
    <property type="protein sequence ID" value="HNAJ_0000905901-mRNA-1"/>
    <property type="gene ID" value="HNAJ_0000905901"/>
</dbReference>
<dbReference type="InterPro" id="IPR008276">
    <property type="entry name" value="C_nuclsd_transpt"/>
</dbReference>
<dbReference type="InterPro" id="IPR011642">
    <property type="entry name" value="Gate_dom"/>
</dbReference>
<dbReference type="EMBL" id="UZAE01012477">
    <property type="protein sequence ID" value="VDO05328.1"/>
    <property type="molecule type" value="Genomic_DNA"/>
</dbReference>
<proteinExistence type="inferred from homology"/>
<protein>
    <submittedName>
        <fullName evidence="13">Solute carrier family 28 member 3</fullName>
    </submittedName>
</protein>
<keyword evidence="4 7" id="KW-0812">Transmembrane</keyword>
<dbReference type="STRING" id="102285.A0A158QIA8"/>
<evidence type="ECO:0000313" key="12">
    <source>
        <dbReference type="Proteomes" id="UP000278807"/>
    </source>
</evidence>
<feature type="domain" description="Concentrative nucleoside transporter N-terminal" evidence="8">
    <location>
        <begin position="238"/>
        <end position="310"/>
    </location>
</feature>
<dbReference type="Pfam" id="PF07662">
    <property type="entry name" value="Nucleos_tra2_C"/>
    <property type="match status" value="1"/>
</dbReference>
<keyword evidence="6 7" id="KW-0472">Membrane</keyword>
<dbReference type="AlphaFoldDB" id="A0A158QIA8"/>
<evidence type="ECO:0000313" key="13">
    <source>
        <dbReference type="WBParaSite" id="HNAJ_0000905901-mRNA-1"/>
    </source>
</evidence>
<evidence type="ECO:0000256" key="2">
    <source>
        <dbReference type="ARBA" id="ARBA00009033"/>
    </source>
</evidence>
<feature type="transmembrane region" description="Helical" evidence="7">
    <location>
        <begin position="472"/>
        <end position="493"/>
    </location>
</feature>
<dbReference type="GO" id="GO:0005886">
    <property type="term" value="C:plasma membrane"/>
    <property type="evidence" value="ECO:0007669"/>
    <property type="project" value="UniProtKB-SubCell"/>
</dbReference>
<evidence type="ECO:0000259" key="9">
    <source>
        <dbReference type="Pfam" id="PF07662"/>
    </source>
</evidence>
<dbReference type="Pfam" id="PF01773">
    <property type="entry name" value="Nucleos_tra2_N"/>
    <property type="match status" value="1"/>
</dbReference>